<evidence type="ECO:0000259" key="2">
    <source>
        <dbReference type="Pfam" id="PF10145"/>
    </source>
</evidence>
<comment type="caution">
    <text evidence="3">The sequence shown here is derived from an EMBL/GenBank/DDBJ whole genome shotgun (WGS) entry which is preliminary data.</text>
</comment>
<dbReference type="Proteomes" id="UP000546252">
    <property type="component" value="Unassembled WGS sequence"/>
</dbReference>
<dbReference type="PANTHER" id="PTHR37813">
    <property type="entry name" value="FELS-2 PROPHAGE PROTEIN"/>
    <property type="match status" value="1"/>
</dbReference>
<dbReference type="Pfam" id="PF10145">
    <property type="entry name" value="PhageMin_Tail"/>
    <property type="match status" value="1"/>
</dbReference>
<organism evidence="3 4">
    <name type="scientific">Nesterenkonia jeotgali</name>
    <dbReference type="NCBI Taxonomy" id="317018"/>
    <lineage>
        <taxon>Bacteria</taxon>
        <taxon>Bacillati</taxon>
        <taxon>Actinomycetota</taxon>
        <taxon>Actinomycetes</taxon>
        <taxon>Micrococcales</taxon>
        <taxon>Micrococcaceae</taxon>
        <taxon>Nesterenkonia</taxon>
    </lineage>
</organism>
<dbReference type="EMBL" id="JACJIH010000001">
    <property type="protein sequence ID" value="MBA8920444.1"/>
    <property type="molecule type" value="Genomic_DNA"/>
</dbReference>
<gene>
    <name evidence="3" type="ORF">HNR24_000377</name>
</gene>
<dbReference type="PANTHER" id="PTHR37813:SF1">
    <property type="entry name" value="FELS-2 PROPHAGE PROTEIN"/>
    <property type="match status" value="1"/>
</dbReference>
<evidence type="ECO:0000313" key="4">
    <source>
        <dbReference type="Proteomes" id="UP000546252"/>
    </source>
</evidence>
<proteinExistence type="predicted"/>
<keyword evidence="1" id="KW-1188">Viral release from host cell</keyword>
<reference evidence="3 4" key="1">
    <citation type="submission" date="2020-08" db="EMBL/GenBank/DDBJ databases">
        <title>Sequencing the genomes of 1000 actinobacteria strains.</title>
        <authorList>
            <person name="Klenk H.-P."/>
        </authorList>
    </citation>
    <scope>NUCLEOTIDE SEQUENCE [LARGE SCALE GENOMIC DNA]</scope>
    <source>
        <strain evidence="3 4">DSM 19081</strain>
    </source>
</reference>
<feature type="domain" description="Phage tail tape measure protein" evidence="2">
    <location>
        <begin position="98"/>
        <end position="290"/>
    </location>
</feature>
<dbReference type="RefSeq" id="WP_182494856.1">
    <property type="nucleotide sequence ID" value="NZ_BAAAKT010000002.1"/>
</dbReference>
<accession>A0A839FTM8</accession>
<dbReference type="NCBIfam" id="TIGR01760">
    <property type="entry name" value="tape_meas_TP901"/>
    <property type="match status" value="1"/>
</dbReference>
<sequence length="1140" mass="118073">MADRTITLSLKARVDGLVNGVKTAQMAATDAGRSLDNFRKNNEQAWNTAGRRIAAFGTATVAGLGMAGKAAMDWESAWTGVQKTNEGTAEQMAQLEDDLRGLTQVLPASHAEIAAVAEAAGQLGIGVDDVAEFTKTMIDMGESTNMSADQAATSLARFANIMGTSQSDFDRIGSSVVELGNNFATTESEIVEMAMRIAGAGAQLGLTEGEVLGFSTALSSVGIEAQAGGTAISKVMIDIAADVDKGGEDLEQWAAVAGMSAQEFKRAFEEDAAGAMVSLVEGLGNAEEQGKTTLGMLDELGITEVRTRDAMLRLAGASDMLADSLATGNEGFAENTALMEEAEKRYATAESQIAIAWNGIKDAAIDAGAVIVPVMVGMVESIADLAAWFSELPEPAQTAITTLGGLAGVTAAGLGGFMLLFPQVQNTLEALRSIGPAGGKAATAITNVGKVAGIAAVGFIALETASRIAGTGLDDLGSASDFERALHLLAEDALAGANSLDELASASGSSLTSVHGLGDALKTVDASGFVKSLDWVGSMGGNFDTEVGLAEEALGNFDEALTNLAKGGNFELAAEGFRQLVMEGEAQGQSLETVAATVPEYIDALGAAALEQGVLLNETDLLKLAMGELPPELQRVKDAADQAAQQDQLESALSDVGLAADGAVESLSDYLDLLFETGLAAQSVMQAQSSYEAALDGVSDAIDQVAASEGEMGSILNETKDAFDLTSDAGRLAQDSFLSIADAGRDLASSMAEAGDSQEDIQSSLEGTYKGLINAGEQFGLTAEQSKALAREVLGVPDGVTIDSWMSTEAEETAKRISTEVNDIPDFTEVMVVVDDDGALGPIQITKEELASIQDRTVDVDVTDNGSVLTVQGGIDNVEGKTEYIYVEDDGTARVVQSRIDSVTGKTEYVYVDDNGTVRVVQGQIDGVQDGSADITAVPQTANAESALNNTARNRTSTITQVIKRSNLLTNTSPGGPTLNSGGYTGGVAGRDFGFPKLRNGGRLPYTGLGTDMILGVNGAGLPVARVDDGEWVVRERSAQKYDSVLDRINRDHPSVQHLAGYAAGDRVNRGAIQSQQMAMATAPAMTSAGVASPAGPSEMTGTLYFENGALAGQFKAAMSNNTQGLARETNNALRKLRTT</sequence>
<name>A0A839FTM8_9MICC</name>
<evidence type="ECO:0000313" key="3">
    <source>
        <dbReference type="EMBL" id="MBA8920444.1"/>
    </source>
</evidence>
<dbReference type="InterPro" id="IPR010090">
    <property type="entry name" value="Phage_tape_meas"/>
</dbReference>
<dbReference type="AlphaFoldDB" id="A0A839FTM8"/>
<protein>
    <submittedName>
        <fullName evidence="3">TP901 family phage tail tape measure protein</fullName>
    </submittedName>
</protein>
<evidence type="ECO:0000256" key="1">
    <source>
        <dbReference type="ARBA" id="ARBA00022612"/>
    </source>
</evidence>